<evidence type="ECO:0000313" key="3">
    <source>
        <dbReference type="Proteomes" id="UP000006755"/>
    </source>
</evidence>
<dbReference type="Proteomes" id="UP000006755">
    <property type="component" value="Unassembled WGS sequence"/>
</dbReference>
<sequence length="66" mass="6767">MVKAKVALALAGLGMGLSVAFSSLAASPCASCFDQEEACLARGTPAYKCQQILELCLDRAGCTLAK</sequence>
<protein>
    <recommendedName>
        <fullName evidence="4">Lipoprotein</fullName>
    </recommendedName>
</protein>
<proteinExistence type="predicted"/>
<comment type="caution">
    <text evidence="2">The sequence shown here is derived from an EMBL/GenBank/DDBJ whole genome shotgun (WGS) entry which is preliminary data.</text>
</comment>
<dbReference type="STRING" id="745411.B3C1_18111"/>
<reference evidence="2 3" key="1">
    <citation type="journal article" date="2012" name="J. Bacteriol.">
        <title>Genome Sequence of Gallaecimonas xiamenensis Type Strain 3-C-1.</title>
        <authorList>
            <person name="Lai Q."/>
            <person name="Wang L."/>
            <person name="Wang W."/>
            <person name="Shao Z."/>
        </authorList>
    </citation>
    <scope>NUCLEOTIDE SEQUENCE [LARGE SCALE GENOMIC DNA]</scope>
    <source>
        <strain evidence="2 3">3-C-1</strain>
    </source>
</reference>
<keyword evidence="1" id="KW-0732">Signal</keyword>
<feature type="signal peptide" evidence="1">
    <location>
        <begin position="1"/>
        <end position="25"/>
    </location>
</feature>
<accession>K2IYY6</accession>
<gene>
    <name evidence="2" type="ORF">B3C1_18111</name>
</gene>
<dbReference type="EMBL" id="AMRI01000037">
    <property type="protein sequence ID" value="EKE67757.1"/>
    <property type="molecule type" value="Genomic_DNA"/>
</dbReference>
<feature type="chain" id="PRO_5003861130" description="Lipoprotein" evidence="1">
    <location>
        <begin position="26"/>
        <end position="66"/>
    </location>
</feature>
<dbReference type="RefSeq" id="WP_008486623.1">
    <property type="nucleotide sequence ID" value="NZ_AMRI01000037.1"/>
</dbReference>
<evidence type="ECO:0000313" key="2">
    <source>
        <dbReference type="EMBL" id="EKE67757.1"/>
    </source>
</evidence>
<name>K2IYY6_9GAMM</name>
<dbReference type="AlphaFoldDB" id="K2IYY6"/>
<organism evidence="2 3">
    <name type="scientific">Gallaecimonas xiamenensis 3-C-1</name>
    <dbReference type="NCBI Taxonomy" id="745411"/>
    <lineage>
        <taxon>Bacteria</taxon>
        <taxon>Pseudomonadati</taxon>
        <taxon>Pseudomonadota</taxon>
        <taxon>Gammaproteobacteria</taxon>
        <taxon>Enterobacterales</taxon>
        <taxon>Gallaecimonadaceae</taxon>
        <taxon>Gallaecimonas</taxon>
    </lineage>
</organism>
<evidence type="ECO:0008006" key="4">
    <source>
        <dbReference type="Google" id="ProtNLM"/>
    </source>
</evidence>
<dbReference type="OrthoDB" id="6039256at2"/>
<evidence type="ECO:0000256" key="1">
    <source>
        <dbReference type="SAM" id="SignalP"/>
    </source>
</evidence>
<keyword evidence="3" id="KW-1185">Reference proteome</keyword>